<dbReference type="EMBL" id="FOVF01000010">
    <property type="protein sequence ID" value="SFN25341.1"/>
    <property type="molecule type" value="Genomic_DNA"/>
</dbReference>
<protein>
    <submittedName>
        <fullName evidence="2">Uncharacterized protein</fullName>
    </submittedName>
</protein>
<accession>A0A1I4XHJ9</accession>
<keyword evidence="3" id="KW-1185">Reference proteome</keyword>
<name>A0A1I4XHJ9_9GAMM</name>
<feature type="region of interest" description="Disordered" evidence="1">
    <location>
        <begin position="77"/>
        <end position="96"/>
    </location>
</feature>
<evidence type="ECO:0000256" key="1">
    <source>
        <dbReference type="SAM" id="MobiDB-lite"/>
    </source>
</evidence>
<proteinExistence type="predicted"/>
<evidence type="ECO:0000313" key="2">
    <source>
        <dbReference type="EMBL" id="SFN25341.1"/>
    </source>
</evidence>
<gene>
    <name evidence="2" type="ORF">SAMN05216289_11023</name>
</gene>
<dbReference type="AlphaFoldDB" id="A0A1I4XHJ9"/>
<feature type="compositionally biased region" description="Low complexity" evidence="1">
    <location>
        <begin position="83"/>
        <end position="95"/>
    </location>
</feature>
<dbReference type="RefSeq" id="WP_139224918.1">
    <property type="nucleotide sequence ID" value="NZ_FOVF01000010.1"/>
</dbReference>
<sequence>MLSSDVPNKTTAGYAEIQDRKLHLGARQRMLLISIDGAHSVQQVREQFSVLGDVSPLIEELRAAGLIHFNGRPANTLSPVDSAAPPAAPQAEPTASNSMHVIPPIGLVRQFMNETTVAALGLRAFMFTLKLERANSKAELSDLVPEYKRLLAKSSKSDPAYPEAMARRIEQMLSSI</sequence>
<organism evidence="2 3">
    <name type="scientific">Dokdonella immobilis</name>
    <dbReference type="NCBI Taxonomy" id="578942"/>
    <lineage>
        <taxon>Bacteria</taxon>
        <taxon>Pseudomonadati</taxon>
        <taxon>Pseudomonadota</taxon>
        <taxon>Gammaproteobacteria</taxon>
        <taxon>Lysobacterales</taxon>
        <taxon>Rhodanobacteraceae</taxon>
        <taxon>Dokdonella</taxon>
    </lineage>
</organism>
<dbReference type="Proteomes" id="UP000198575">
    <property type="component" value="Unassembled WGS sequence"/>
</dbReference>
<evidence type="ECO:0000313" key="3">
    <source>
        <dbReference type="Proteomes" id="UP000198575"/>
    </source>
</evidence>
<dbReference type="STRING" id="578942.SAMN05216289_11023"/>
<reference evidence="2 3" key="1">
    <citation type="submission" date="2016-10" db="EMBL/GenBank/DDBJ databases">
        <authorList>
            <person name="de Groot N.N."/>
        </authorList>
    </citation>
    <scope>NUCLEOTIDE SEQUENCE [LARGE SCALE GENOMIC DNA]</scope>
    <source>
        <strain evidence="2 3">CGMCC 1.7659</strain>
    </source>
</reference>
<dbReference type="OrthoDB" id="8965824at2"/>